<protein>
    <submittedName>
        <fullName evidence="1">Uncharacterized protein</fullName>
    </submittedName>
</protein>
<dbReference type="EMBL" id="JBBNAF010000003">
    <property type="protein sequence ID" value="KAK9160548.1"/>
    <property type="molecule type" value="Genomic_DNA"/>
</dbReference>
<name>A0AAP0KYX1_9MAGN</name>
<gene>
    <name evidence="1" type="ORF">Syun_006889</name>
</gene>
<comment type="caution">
    <text evidence="1">The sequence shown here is derived from an EMBL/GenBank/DDBJ whole genome shotgun (WGS) entry which is preliminary data.</text>
</comment>
<accession>A0AAP0KYX1</accession>
<reference evidence="1 2" key="1">
    <citation type="submission" date="2024-01" db="EMBL/GenBank/DDBJ databases">
        <title>Genome assemblies of Stephania.</title>
        <authorList>
            <person name="Yang L."/>
        </authorList>
    </citation>
    <scope>NUCLEOTIDE SEQUENCE [LARGE SCALE GENOMIC DNA]</scope>
    <source>
        <strain evidence="1">YNDBR</strain>
        <tissue evidence="1">Leaf</tissue>
    </source>
</reference>
<evidence type="ECO:0000313" key="2">
    <source>
        <dbReference type="Proteomes" id="UP001420932"/>
    </source>
</evidence>
<dbReference type="AlphaFoldDB" id="A0AAP0KYX1"/>
<evidence type="ECO:0000313" key="1">
    <source>
        <dbReference type="EMBL" id="KAK9160548.1"/>
    </source>
</evidence>
<keyword evidence="2" id="KW-1185">Reference proteome</keyword>
<organism evidence="1 2">
    <name type="scientific">Stephania yunnanensis</name>
    <dbReference type="NCBI Taxonomy" id="152371"/>
    <lineage>
        <taxon>Eukaryota</taxon>
        <taxon>Viridiplantae</taxon>
        <taxon>Streptophyta</taxon>
        <taxon>Embryophyta</taxon>
        <taxon>Tracheophyta</taxon>
        <taxon>Spermatophyta</taxon>
        <taxon>Magnoliopsida</taxon>
        <taxon>Ranunculales</taxon>
        <taxon>Menispermaceae</taxon>
        <taxon>Menispermoideae</taxon>
        <taxon>Cissampelideae</taxon>
        <taxon>Stephania</taxon>
    </lineage>
</organism>
<proteinExistence type="predicted"/>
<sequence>MKVADLVIPMREWDVELVDDIFQTRYAKLIKEVPLSRGGENKLIWHFSKDWIYQVQSGYRVVLDECANIGNHRSEGKWVRLWNLHMPSII</sequence>
<dbReference type="Proteomes" id="UP001420932">
    <property type="component" value="Unassembled WGS sequence"/>
</dbReference>